<dbReference type="GO" id="GO:0070513">
    <property type="term" value="F:death domain binding"/>
    <property type="evidence" value="ECO:0007669"/>
    <property type="project" value="TreeGrafter"/>
</dbReference>
<reference evidence="2" key="1">
    <citation type="submission" date="2022-08" db="UniProtKB">
        <authorList>
            <consortium name="EnsemblMetazoa"/>
        </authorList>
    </citation>
    <scope>IDENTIFICATION</scope>
    <source>
        <strain evidence="2">05x7-T-G4-1.051#20</strain>
    </source>
</reference>
<evidence type="ECO:0000313" key="2">
    <source>
        <dbReference type="EnsemblMetazoa" id="G25521.4:cds"/>
    </source>
</evidence>
<organism evidence="2 3">
    <name type="scientific">Magallana gigas</name>
    <name type="common">Pacific oyster</name>
    <name type="synonym">Crassostrea gigas</name>
    <dbReference type="NCBI Taxonomy" id="29159"/>
    <lineage>
        <taxon>Eukaryota</taxon>
        <taxon>Metazoa</taxon>
        <taxon>Spiralia</taxon>
        <taxon>Lophotrochozoa</taxon>
        <taxon>Mollusca</taxon>
        <taxon>Bivalvia</taxon>
        <taxon>Autobranchia</taxon>
        <taxon>Pteriomorphia</taxon>
        <taxon>Ostreida</taxon>
        <taxon>Ostreoidea</taxon>
        <taxon>Ostreidae</taxon>
        <taxon>Magallana</taxon>
    </lineage>
</organism>
<sequence>MSDTQQEESDLLAGRPPAVKAGGMRIVQHKHEKGDGSQSREEKKEQEEEFGTVDVKGDKHHQSLLLSGAVTKGDKDFPPEAVKSYHEKPLPTLDNRPPTKQHAIQQPRPGSREKKEEILNG</sequence>
<dbReference type="InterPro" id="IPR024130">
    <property type="entry name" value="DAP1/DAPL1"/>
</dbReference>
<feature type="compositionally biased region" description="Basic and acidic residues" evidence="1">
    <location>
        <begin position="32"/>
        <end position="46"/>
    </location>
</feature>
<dbReference type="GO" id="GO:0010507">
    <property type="term" value="P:negative regulation of autophagy"/>
    <property type="evidence" value="ECO:0007669"/>
    <property type="project" value="TreeGrafter"/>
</dbReference>
<feature type="compositionally biased region" description="Basic and acidic residues" evidence="1">
    <location>
        <begin position="72"/>
        <end position="89"/>
    </location>
</feature>
<proteinExistence type="predicted"/>
<dbReference type="PANTHER" id="PTHR13177:SF4">
    <property type="entry name" value="GEO09647P1"/>
    <property type="match status" value="1"/>
</dbReference>
<dbReference type="GO" id="GO:0034198">
    <property type="term" value="P:cellular response to amino acid starvation"/>
    <property type="evidence" value="ECO:0007669"/>
    <property type="project" value="TreeGrafter"/>
</dbReference>
<evidence type="ECO:0000256" key="1">
    <source>
        <dbReference type="SAM" id="MobiDB-lite"/>
    </source>
</evidence>
<dbReference type="GO" id="GO:0097190">
    <property type="term" value="P:apoptotic signaling pathway"/>
    <property type="evidence" value="ECO:0007669"/>
    <property type="project" value="TreeGrafter"/>
</dbReference>
<dbReference type="PANTHER" id="PTHR13177">
    <property type="entry name" value="DEATH-ASSOCIATED PROTEIN 1"/>
    <property type="match status" value="1"/>
</dbReference>
<evidence type="ECO:0008006" key="4">
    <source>
        <dbReference type="Google" id="ProtNLM"/>
    </source>
</evidence>
<dbReference type="EnsemblMetazoa" id="G25521.4">
    <property type="protein sequence ID" value="G25521.4:cds"/>
    <property type="gene ID" value="G25521"/>
</dbReference>
<dbReference type="AlphaFoldDB" id="A0A8W8KVY7"/>
<dbReference type="Pfam" id="PF15228">
    <property type="entry name" value="DAP"/>
    <property type="match status" value="1"/>
</dbReference>
<feature type="compositionally biased region" description="Basic and acidic residues" evidence="1">
    <location>
        <begin position="110"/>
        <end position="121"/>
    </location>
</feature>
<feature type="region of interest" description="Disordered" evidence="1">
    <location>
        <begin position="1"/>
        <end position="121"/>
    </location>
</feature>
<accession>A0A8W8KVY7</accession>
<keyword evidence="3" id="KW-1185">Reference proteome</keyword>
<dbReference type="Proteomes" id="UP000005408">
    <property type="component" value="Unassembled WGS sequence"/>
</dbReference>
<evidence type="ECO:0000313" key="3">
    <source>
        <dbReference type="Proteomes" id="UP000005408"/>
    </source>
</evidence>
<feature type="compositionally biased region" description="Acidic residues" evidence="1">
    <location>
        <begin position="1"/>
        <end position="10"/>
    </location>
</feature>
<protein>
    <recommendedName>
        <fullName evidence="4">Death-associated protein 1</fullName>
    </recommendedName>
</protein>
<name>A0A8W8KVY7_MAGGI</name>